<accession>A0A6L3ZF83</accession>
<protein>
    <submittedName>
        <fullName evidence="1">IPExxxVDY family protein</fullName>
    </submittedName>
</protein>
<sequence length="170" mass="19467">MANSKVFLLDDEDFAIEGEGPYFVLTTALSDHKLAYRMNTALGINLHRTQEDHPIVKKGNTFLHSTFQWFDKRLERHWVLLSNKGLSPVDPNENSLFSDPLRSNLLPPSEKVDYILNINEYLEQEEINDIRGLLSRVPGVIRVSEYHPATNALKEALHVEIEKPSIDEQS</sequence>
<dbReference type="AlphaFoldDB" id="A0A6L3ZF83"/>
<dbReference type="NCBIfam" id="NF033205">
    <property type="entry name" value="IPExxxVDY"/>
    <property type="match status" value="1"/>
</dbReference>
<comment type="caution">
    <text evidence="1">The sequence shown here is derived from an EMBL/GenBank/DDBJ whole genome shotgun (WGS) entry which is preliminary data.</text>
</comment>
<dbReference type="RefSeq" id="WP_151693942.1">
    <property type="nucleotide sequence ID" value="NZ_BMGX01000001.1"/>
</dbReference>
<organism evidence="1 2">
    <name type="scientific">Phaeocystidibacter marisrubri</name>
    <dbReference type="NCBI Taxonomy" id="1577780"/>
    <lineage>
        <taxon>Bacteria</taxon>
        <taxon>Pseudomonadati</taxon>
        <taxon>Bacteroidota</taxon>
        <taxon>Flavobacteriia</taxon>
        <taxon>Flavobacteriales</taxon>
        <taxon>Phaeocystidibacteraceae</taxon>
        <taxon>Phaeocystidibacter</taxon>
    </lineage>
</organism>
<dbReference type="OrthoDB" id="676614at2"/>
<proteinExistence type="predicted"/>
<evidence type="ECO:0000313" key="1">
    <source>
        <dbReference type="EMBL" id="KAB2816515.1"/>
    </source>
</evidence>
<keyword evidence="2" id="KW-1185">Reference proteome</keyword>
<dbReference type="EMBL" id="WBVQ01000002">
    <property type="protein sequence ID" value="KAB2816515.1"/>
    <property type="molecule type" value="Genomic_DNA"/>
</dbReference>
<name>A0A6L3ZF83_9FLAO</name>
<reference evidence="1 2" key="1">
    <citation type="submission" date="2019-10" db="EMBL/GenBank/DDBJ databases">
        <title>Genome sequence of Phaeocystidibacter marisrubri JCM30614 (type strain).</title>
        <authorList>
            <person name="Bowman J.P."/>
        </authorList>
    </citation>
    <scope>NUCLEOTIDE SEQUENCE [LARGE SCALE GENOMIC DNA]</scope>
    <source>
        <strain evidence="1 2">JCM 30614</strain>
    </source>
</reference>
<dbReference type="InterPro" id="IPR047690">
    <property type="entry name" value="IPExxxVDY_fam"/>
</dbReference>
<gene>
    <name evidence="1" type="ORF">F8C82_12605</name>
</gene>
<evidence type="ECO:0000313" key="2">
    <source>
        <dbReference type="Proteomes" id="UP000484164"/>
    </source>
</evidence>
<dbReference type="Proteomes" id="UP000484164">
    <property type="component" value="Unassembled WGS sequence"/>
</dbReference>